<dbReference type="InterPro" id="IPR025595">
    <property type="entry name" value="PterinBD-DUF4346"/>
</dbReference>
<name>A0A2U9IXC4_9CREN</name>
<dbReference type="GeneID" id="36834253"/>
<keyword evidence="3" id="KW-1185">Reference proteome</keyword>
<dbReference type="OrthoDB" id="70327at2157"/>
<dbReference type="KEGG" id="mhk:DFR87_02885"/>
<reference evidence="3" key="3">
    <citation type="submission" date="2020-03" db="EMBL/GenBank/DDBJ databases">
        <title>Sequencing and Assembly of Multiple Reported Metal-Biooxidizing Members of the Extremely Thermoacidophilic Archaeal Family Sulfolobaceae.</title>
        <authorList>
            <person name="Counts J.A."/>
            <person name="Kelly R.M."/>
        </authorList>
    </citation>
    <scope>NUCLEOTIDE SEQUENCE [LARGE SCALE GENOMIC DNA]</scope>
    <source>
        <strain evidence="3">HO1-1</strain>
    </source>
</reference>
<dbReference type="STRING" id="1293036.GCA_001315825_02437"/>
<organism evidence="2 3">
    <name type="scientific">Metallosphaera hakonensis JCM 8857 = DSM 7519</name>
    <dbReference type="NCBI Taxonomy" id="1293036"/>
    <lineage>
        <taxon>Archaea</taxon>
        <taxon>Thermoproteota</taxon>
        <taxon>Thermoprotei</taxon>
        <taxon>Sulfolobales</taxon>
        <taxon>Sulfolobaceae</taxon>
        <taxon>Metallosphaera</taxon>
    </lineage>
</organism>
<dbReference type="RefSeq" id="WP_110369728.1">
    <property type="nucleotide sequence ID" value="NZ_CP029287.2"/>
</dbReference>
<accession>A0A2U9IXC4</accession>
<dbReference type="AlphaFoldDB" id="A0A2U9IXC4"/>
<dbReference type="Pfam" id="PF20123">
    <property type="entry name" value="DUF6513"/>
    <property type="match status" value="1"/>
</dbReference>
<gene>
    <name evidence="2" type="ORF">DFR87_02885</name>
</gene>
<feature type="domain" description="Pterin-binding" evidence="1">
    <location>
        <begin position="137"/>
        <end position="366"/>
    </location>
</feature>
<sequence length="504" mass="56174">MKVLLLTGKLARPILEEAVKGLKDEIYILSLDYPIASLMSMRYILEKLKDRKDEISGYDYVILPGLVYGDAKILENELKVKVFKGTENAWDIGLVIDALRRGVELSTIYPADLVLSKSALNNIERILKEIEDKASYSFDIGFKVPVRPPPFRILVELDPSSSLEKWVEEIERTSKTTDGYVVGFPVGFNDLDEVRRRVKKVRDLVDVVGIDSDSSRVLKEGVRNGASLVFNLNELNVEELQEIKESGFVVAPFSVENRAETTIALVEKARRMGFKKLIADPVLSPPLMGFSSSIMDYIELSKRLPDVPLLMGTLNATELIDADSHGVNSLLAVMGSEIGISIFLTMEKGKTRWSSWELREATKMTTVAMAQGKVPKDLGVDLLIIKDKKRAVLSPDSKPRIKAKREDPVMDRAGFIHIVLDRRKIVASFTGKREVAVEGDDGLSVGRTLLREIGEISLDHALYIGYELAKAEIASLLDKNYVQDEPLIRRLGDESSSTESHGPQ</sequence>
<dbReference type="Pfam" id="PF14251">
    <property type="entry name" value="PterinBD-DUF4346"/>
    <property type="match status" value="1"/>
</dbReference>
<dbReference type="GO" id="GO:0042558">
    <property type="term" value="P:pteridine-containing compound metabolic process"/>
    <property type="evidence" value="ECO:0007669"/>
    <property type="project" value="InterPro"/>
</dbReference>
<protein>
    <submittedName>
        <fullName evidence="2">Dihydropteroate synthase-like protein</fullName>
    </submittedName>
</protein>
<dbReference type="NCBIfam" id="TIGR00284">
    <property type="entry name" value="dihydropteroate synthase-like protein"/>
    <property type="match status" value="1"/>
</dbReference>
<evidence type="ECO:0000313" key="2">
    <source>
        <dbReference type="EMBL" id="AWS00508.1"/>
    </source>
</evidence>
<dbReference type="InterPro" id="IPR011005">
    <property type="entry name" value="Dihydropteroate_synth-like_sf"/>
</dbReference>
<evidence type="ECO:0000259" key="1">
    <source>
        <dbReference type="PROSITE" id="PS50972"/>
    </source>
</evidence>
<dbReference type="Proteomes" id="UP000247586">
    <property type="component" value="Chromosome"/>
</dbReference>
<reference evidence="3" key="2">
    <citation type="submission" date="2020-03" db="EMBL/GenBank/DDBJ databases">
        <title>Complete Genome Sequences of Extremely Thermoacidophilic, Metal-Mobilizing Type-Strain Members of the Archaeal Family Sulfolobaceae: Acidianus brierleyi DSM-1651T, Acidianus sulfidivorans DSM-18786T, Metallosphaera hakonensis DSM-7519T, and Metallosphaera prunae DSM-10039T.</title>
        <authorList>
            <person name="Counts J.A."/>
            <person name="Kelly R.M."/>
        </authorList>
    </citation>
    <scope>NUCLEOTIDE SEQUENCE [LARGE SCALE GENOMIC DNA]</scope>
    <source>
        <strain evidence="3">HO1-1</strain>
    </source>
</reference>
<dbReference type="SUPFAM" id="SSF51717">
    <property type="entry name" value="Dihydropteroate synthetase-like"/>
    <property type="match status" value="1"/>
</dbReference>
<proteinExistence type="predicted"/>
<reference evidence="2 3" key="1">
    <citation type="submission" date="2018-05" db="EMBL/GenBank/DDBJ databases">
        <title>Complete Genome Sequences of Extremely Thermoacidophilic, Metal-Mobilizing Type-Strain Members of the Archaeal Family Sulfolobaceae: Acidianus brierleyi DSM-1651T, Acidianus sulfidivorans DSM-18786T, Metallosphaera hakonensis DSM-7519T, and Metallosphaera prunae DSM-10039T.</title>
        <authorList>
            <person name="Counts J.A."/>
            <person name="Kelly R.M."/>
        </authorList>
    </citation>
    <scope>NUCLEOTIDE SEQUENCE [LARGE SCALE GENOMIC DNA]</scope>
    <source>
        <strain evidence="2 3">HO1-1</strain>
    </source>
</reference>
<evidence type="ECO:0000313" key="3">
    <source>
        <dbReference type="Proteomes" id="UP000247586"/>
    </source>
</evidence>
<dbReference type="InterPro" id="IPR045406">
    <property type="entry name" value="DUF6513"/>
</dbReference>
<dbReference type="EMBL" id="CP029287">
    <property type="protein sequence ID" value="AWS00508.1"/>
    <property type="molecule type" value="Genomic_DNA"/>
</dbReference>
<dbReference type="PROSITE" id="PS50972">
    <property type="entry name" value="PTERIN_BINDING"/>
    <property type="match status" value="1"/>
</dbReference>
<dbReference type="InterPro" id="IPR000489">
    <property type="entry name" value="Pterin-binding_dom"/>
</dbReference>
<dbReference type="InterPro" id="IPR005236">
    <property type="entry name" value="Dihydropt_synth"/>
</dbReference>